<dbReference type="OMA" id="YEWSEIK"/>
<dbReference type="InterPro" id="IPR050235">
    <property type="entry name" value="CK1_Ser-Thr_kinase"/>
</dbReference>
<evidence type="ECO:0000256" key="2">
    <source>
        <dbReference type="ARBA" id="ARBA00023860"/>
    </source>
</evidence>
<evidence type="ECO:0000313" key="5">
    <source>
        <dbReference type="Proteomes" id="UP000000600"/>
    </source>
</evidence>
<evidence type="ECO:0000259" key="3">
    <source>
        <dbReference type="PROSITE" id="PS50011"/>
    </source>
</evidence>
<dbReference type="GO" id="GO:0006897">
    <property type="term" value="P:endocytosis"/>
    <property type="evidence" value="ECO:0000318"/>
    <property type="project" value="GO_Central"/>
</dbReference>
<dbReference type="Gene3D" id="1.10.510.10">
    <property type="entry name" value="Transferase(Phosphotransferase) domain 1"/>
    <property type="match status" value="1"/>
</dbReference>
<keyword evidence="5" id="KW-1185">Reference proteome</keyword>
<dbReference type="GeneID" id="5017454"/>
<dbReference type="GO" id="GO:0005737">
    <property type="term" value="C:cytoplasm"/>
    <property type="evidence" value="ECO:0000318"/>
    <property type="project" value="GO_Central"/>
</dbReference>
<proteinExistence type="predicted"/>
<dbReference type="GO" id="GO:0007165">
    <property type="term" value="P:signal transduction"/>
    <property type="evidence" value="ECO:0000318"/>
    <property type="project" value="GO_Central"/>
</dbReference>
<dbReference type="RefSeq" id="XP_001431670.1">
    <property type="nucleotide sequence ID" value="XM_001431633.1"/>
</dbReference>
<evidence type="ECO:0000313" key="4">
    <source>
        <dbReference type="EMBL" id="CAK64272.1"/>
    </source>
</evidence>
<dbReference type="GO" id="GO:0005524">
    <property type="term" value="F:ATP binding"/>
    <property type="evidence" value="ECO:0007669"/>
    <property type="project" value="InterPro"/>
</dbReference>
<dbReference type="STRING" id="5888.A0C0F5"/>
<dbReference type="Proteomes" id="UP000000600">
    <property type="component" value="Unassembled WGS sequence"/>
</dbReference>
<dbReference type="InterPro" id="IPR011009">
    <property type="entry name" value="Kinase-like_dom_sf"/>
</dbReference>
<dbReference type="GO" id="GO:0004674">
    <property type="term" value="F:protein serine/threonine kinase activity"/>
    <property type="evidence" value="ECO:0000318"/>
    <property type="project" value="GO_Central"/>
</dbReference>
<dbReference type="OrthoDB" id="312082at2759"/>
<dbReference type="SUPFAM" id="SSF56112">
    <property type="entry name" value="Protein kinase-like (PK-like)"/>
    <property type="match status" value="1"/>
</dbReference>
<dbReference type="PROSITE" id="PS00108">
    <property type="entry name" value="PROTEIN_KINASE_ST"/>
    <property type="match status" value="1"/>
</dbReference>
<reference evidence="4 5" key="1">
    <citation type="journal article" date="2006" name="Nature">
        <title>Global trends of whole-genome duplications revealed by the ciliate Paramecium tetraurelia.</title>
        <authorList>
            <consortium name="Genoscope"/>
            <person name="Aury J.-M."/>
            <person name="Jaillon O."/>
            <person name="Duret L."/>
            <person name="Noel B."/>
            <person name="Jubin C."/>
            <person name="Porcel B.M."/>
            <person name="Segurens B."/>
            <person name="Daubin V."/>
            <person name="Anthouard V."/>
            <person name="Aiach N."/>
            <person name="Arnaiz O."/>
            <person name="Billaut A."/>
            <person name="Beisson J."/>
            <person name="Blanc I."/>
            <person name="Bouhouche K."/>
            <person name="Camara F."/>
            <person name="Duharcourt S."/>
            <person name="Guigo R."/>
            <person name="Gogendeau D."/>
            <person name="Katinka M."/>
            <person name="Keller A.-M."/>
            <person name="Kissmehl R."/>
            <person name="Klotz C."/>
            <person name="Koll F."/>
            <person name="Le Moue A."/>
            <person name="Lepere C."/>
            <person name="Malinsky S."/>
            <person name="Nowacki M."/>
            <person name="Nowak J.K."/>
            <person name="Plattner H."/>
            <person name="Poulain J."/>
            <person name="Ruiz F."/>
            <person name="Serrano V."/>
            <person name="Zagulski M."/>
            <person name="Dessen P."/>
            <person name="Betermier M."/>
            <person name="Weissenbach J."/>
            <person name="Scarpelli C."/>
            <person name="Schachter V."/>
            <person name="Sperling L."/>
            <person name="Meyer E."/>
            <person name="Cohen J."/>
            <person name="Wincker P."/>
        </authorList>
    </citation>
    <scope>NUCLEOTIDE SEQUENCE [LARGE SCALE GENOMIC DNA]</scope>
    <source>
        <strain evidence="4 5">Stock d4-2</strain>
    </source>
</reference>
<dbReference type="Pfam" id="PF00069">
    <property type="entry name" value="Pkinase"/>
    <property type="match status" value="1"/>
</dbReference>
<dbReference type="CDD" id="cd14016">
    <property type="entry name" value="STKc_CK1"/>
    <property type="match status" value="1"/>
</dbReference>
<dbReference type="PROSITE" id="PS50011">
    <property type="entry name" value="PROTEIN_KINASE_DOM"/>
    <property type="match status" value="1"/>
</dbReference>
<dbReference type="SMART" id="SM00220">
    <property type="entry name" value="S_TKc"/>
    <property type="match status" value="1"/>
</dbReference>
<sequence length="470" mass="54231">MNPQQQSKTKVFNNQYSIVKKLSSGSFGVVFLGQDIVSKQDVAIKVEKEENEEVKSLDREVQIIKILDGSEGFPKYYWSGEDLGYNILVIQLLGKDLAFHFKQLKKFNLKSVLTIGIQGVNLLERAHSKGVIHRDLKPENMMLGVGNEISKLYLIDFGISKVYRDASGRHIMFKDQKSFLGTTRYASIAAHLGHELGRKDDLESLMYILLYFLRGQLPWQNMVNVTDEERTQKVGELKLSLENELFKDQVPEFQKIYSSIRRLQFKQEPDYKMIVQELRKAAENLNIVIDGNYEWSEIKQSTHYQSDTNQNLSKQNIQFNNSNEMKKSIEKQLSGAIQHGQKDYLNMSSQNFLAPPPLSSRNNTFQRDDIRKNSSLTQQSSIGNYCQSLNPNYQKSVCDDPIGSRQDILQKKESFDDERISNFEGKEIIENGEGQESLLQKYEKVKKGIIMYLFNLQFSNLIQSLKKKKK</sequence>
<dbReference type="eggNOG" id="KOG1163">
    <property type="taxonomic scope" value="Eukaryota"/>
</dbReference>
<dbReference type="EC" id="2.7.11.1" evidence="1"/>
<protein>
    <recommendedName>
        <fullName evidence="2">Casein kinase I</fullName>
        <ecNumber evidence="1">2.7.11.1</ecNumber>
    </recommendedName>
</protein>
<dbReference type="EMBL" id="CT868030">
    <property type="protein sequence ID" value="CAK64272.1"/>
    <property type="molecule type" value="Genomic_DNA"/>
</dbReference>
<dbReference type="InterPro" id="IPR000719">
    <property type="entry name" value="Prot_kinase_dom"/>
</dbReference>
<accession>A0C0F5</accession>
<evidence type="ECO:0000256" key="1">
    <source>
        <dbReference type="ARBA" id="ARBA00012513"/>
    </source>
</evidence>
<dbReference type="FunFam" id="1.10.510.10:FF:000616">
    <property type="entry name" value="Uncharacterized protein"/>
    <property type="match status" value="1"/>
</dbReference>
<organism evidence="4 5">
    <name type="scientific">Paramecium tetraurelia</name>
    <dbReference type="NCBI Taxonomy" id="5888"/>
    <lineage>
        <taxon>Eukaryota</taxon>
        <taxon>Sar</taxon>
        <taxon>Alveolata</taxon>
        <taxon>Ciliophora</taxon>
        <taxon>Intramacronucleata</taxon>
        <taxon>Oligohymenophorea</taxon>
        <taxon>Peniculida</taxon>
        <taxon>Parameciidae</taxon>
        <taxon>Paramecium</taxon>
    </lineage>
</organism>
<gene>
    <name evidence="4" type="ORF">GSPATT00006125001</name>
</gene>
<dbReference type="KEGG" id="ptm:GSPATT00006125001"/>
<dbReference type="AlphaFoldDB" id="A0C0F5"/>
<dbReference type="PANTHER" id="PTHR11909">
    <property type="entry name" value="CASEIN KINASE-RELATED"/>
    <property type="match status" value="1"/>
</dbReference>
<name>A0C0F5_PARTE</name>
<dbReference type="InParanoid" id="A0C0F5"/>
<feature type="domain" description="Protein kinase" evidence="3">
    <location>
        <begin position="16"/>
        <end position="285"/>
    </location>
</feature>
<dbReference type="GO" id="GO:0005634">
    <property type="term" value="C:nucleus"/>
    <property type="evidence" value="ECO:0000318"/>
    <property type="project" value="GO_Central"/>
</dbReference>
<dbReference type="InterPro" id="IPR008271">
    <property type="entry name" value="Ser/Thr_kinase_AS"/>
</dbReference>
<dbReference type="HOGENOM" id="CLU_019279_2_7_1"/>